<evidence type="ECO:0000256" key="5">
    <source>
        <dbReference type="ARBA" id="ARBA00022692"/>
    </source>
</evidence>
<gene>
    <name evidence="16" type="ORF">Q5P01_017812</name>
</gene>
<keyword evidence="4" id="KW-1003">Cell membrane</keyword>
<evidence type="ECO:0000256" key="6">
    <source>
        <dbReference type="ARBA" id="ARBA00022729"/>
    </source>
</evidence>
<evidence type="ECO:0000256" key="4">
    <source>
        <dbReference type="ARBA" id="ARBA00022475"/>
    </source>
</evidence>
<name>A0AA88MAD7_CHASR</name>
<evidence type="ECO:0000256" key="13">
    <source>
        <dbReference type="SAM" id="MobiDB-lite"/>
    </source>
</evidence>
<feature type="domain" description="Fibronectin type-III" evidence="15">
    <location>
        <begin position="139"/>
        <end position="238"/>
    </location>
</feature>
<feature type="compositionally biased region" description="Low complexity" evidence="13">
    <location>
        <begin position="456"/>
        <end position="474"/>
    </location>
</feature>
<organism evidence="16 17">
    <name type="scientific">Channa striata</name>
    <name type="common">Snakehead murrel</name>
    <name type="synonym">Ophicephalus striatus</name>
    <dbReference type="NCBI Taxonomy" id="64152"/>
    <lineage>
        <taxon>Eukaryota</taxon>
        <taxon>Metazoa</taxon>
        <taxon>Chordata</taxon>
        <taxon>Craniata</taxon>
        <taxon>Vertebrata</taxon>
        <taxon>Euteleostomi</taxon>
        <taxon>Actinopterygii</taxon>
        <taxon>Neopterygii</taxon>
        <taxon>Teleostei</taxon>
        <taxon>Neoteleostei</taxon>
        <taxon>Acanthomorphata</taxon>
        <taxon>Anabantaria</taxon>
        <taxon>Anabantiformes</taxon>
        <taxon>Channoidei</taxon>
        <taxon>Channidae</taxon>
        <taxon>Channa</taxon>
    </lineage>
</organism>
<dbReference type="PANTHER" id="PTHR23037">
    <property type="entry name" value="CYTOKINE RECEPTOR"/>
    <property type="match status" value="1"/>
</dbReference>
<feature type="transmembrane region" description="Helical" evidence="14">
    <location>
        <begin position="243"/>
        <end position="264"/>
    </location>
</feature>
<dbReference type="Proteomes" id="UP001187415">
    <property type="component" value="Unassembled WGS sequence"/>
</dbReference>
<sequence length="544" mass="61558">MTCDHLSRVLGFYLMFCAMRTVLIVQGARGFEKKVSLLLKEEPKDPKCFAEAMTDFTCFWEEDEERAGSLDQYSFTFNYQKENSSTCPLRSLPAAGGKKLFICNMNRTQMFVQMYIQVHREGRLIHKRSFFIDQVFLLDPPSVTVSSTGQQGQLNVSWVPPPLKYMDDSMMYEVSYAVADSHLGWQVEVAGASSELILRGLQPGTKYKVRVRVNLDGITYSGYWSAWSDPVFVDTLPAGFDPLIISLTLIISFILIVLSLTLLLSHRRFLKKKIWPTIPTPDRKFHGLFTVFGGDFKEWLRQSHGGLWLAPAFSYSEECPSPLEVLSELTQCPSLPSPPLPPKVSRALATDGNKDMLKTCLDVNESTERGDPVAVMDVWRTTPHEPWSMDRLRALHQLQHVPCSQSCLLESQDAYVTLSTNEYGRKERTDEVPEEALPLSVLFASKKTVLYESHSDLGSMQQSSGSGRLSSQSSFEYPNQSWMPKGPGYTYMAVADSGVSMDYSPMSRVEDFGKGNIYTNEYKNEIPAFRRAFLQRQFPVHDDS</sequence>
<evidence type="ECO:0000256" key="14">
    <source>
        <dbReference type="SAM" id="Phobius"/>
    </source>
</evidence>
<keyword evidence="7 14" id="KW-1133">Transmembrane helix</keyword>
<evidence type="ECO:0000256" key="10">
    <source>
        <dbReference type="ARBA" id="ARBA00023170"/>
    </source>
</evidence>
<evidence type="ECO:0000256" key="8">
    <source>
        <dbReference type="ARBA" id="ARBA00023136"/>
    </source>
</evidence>
<dbReference type="InterPro" id="IPR013783">
    <property type="entry name" value="Ig-like_fold"/>
</dbReference>
<comment type="subcellular location">
    <subcellularLocation>
        <location evidence="1">Cell membrane</location>
        <topology evidence="1">Single-pass type I membrane protein</topology>
    </subcellularLocation>
</comment>
<dbReference type="GO" id="GO:0009897">
    <property type="term" value="C:external side of plasma membrane"/>
    <property type="evidence" value="ECO:0007669"/>
    <property type="project" value="TreeGrafter"/>
</dbReference>
<keyword evidence="8 14" id="KW-0472">Membrane</keyword>
<evidence type="ECO:0000256" key="3">
    <source>
        <dbReference type="ARBA" id="ARBA00018355"/>
    </source>
</evidence>
<dbReference type="Pfam" id="PF09067">
    <property type="entry name" value="EpoR_lig-bind"/>
    <property type="match status" value="1"/>
</dbReference>
<proteinExistence type="inferred from homology"/>
<dbReference type="PROSITE" id="PS50853">
    <property type="entry name" value="FN3"/>
    <property type="match status" value="1"/>
</dbReference>
<accession>A0AA88MAD7</accession>
<dbReference type="InterPro" id="IPR015152">
    <property type="entry name" value="Growth/epo_recpt_lig-bind"/>
</dbReference>
<keyword evidence="11" id="KW-0325">Glycoprotein</keyword>
<dbReference type="SMART" id="SM00060">
    <property type="entry name" value="FN3"/>
    <property type="match status" value="1"/>
</dbReference>
<evidence type="ECO:0000256" key="1">
    <source>
        <dbReference type="ARBA" id="ARBA00004251"/>
    </source>
</evidence>
<dbReference type="PIRSF" id="PIRSF001959">
    <property type="entry name" value="EPO_receptor"/>
    <property type="match status" value="1"/>
</dbReference>
<dbReference type="SUPFAM" id="SSF49265">
    <property type="entry name" value="Fibronectin type III"/>
    <property type="match status" value="2"/>
</dbReference>
<keyword evidence="9 12" id="KW-1015">Disulfide bond</keyword>
<dbReference type="InterPro" id="IPR003961">
    <property type="entry name" value="FN3_dom"/>
</dbReference>
<dbReference type="GO" id="GO:0004896">
    <property type="term" value="F:cytokine receptor activity"/>
    <property type="evidence" value="ECO:0007669"/>
    <property type="project" value="TreeGrafter"/>
</dbReference>
<evidence type="ECO:0000256" key="12">
    <source>
        <dbReference type="PIRSR" id="PIRSR001959-2"/>
    </source>
</evidence>
<dbReference type="Gene3D" id="2.60.40.10">
    <property type="entry name" value="Immunoglobulins"/>
    <property type="match status" value="2"/>
</dbReference>
<keyword evidence="10" id="KW-0675">Receptor</keyword>
<evidence type="ECO:0000256" key="7">
    <source>
        <dbReference type="ARBA" id="ARBA00022989"/>
    </source>
</evidence>
<evidence type="ECO:0000256" key="11">
    <source>
        <dbReference type="ARBA" id="ARBA00023180"/>
    </source>
</evidence>
<dbReference type="InterPro" id="IPR036116">
    <property type="entry name" value="FN3_sf"/>
</dbReference>
<feature type="disulfide bond" evidence="12">
    <location>
        <begin position="48"/>
        <end position="58"/>
    </location>
</feature>
<keyword evidence="6" id="KW-0732">Signal</keyword>
<dbReference type="Pfam" id="PF00041">
    <property type="entry name" value="fn3"/>
    <property type="match status" value="1"/>
</dbReference>
<evidence type="ECO:0000259" key="15">
    <source>
        <dbReference type="PROSITE" id="PS50853"/>
    </source>
</evidence>
<feature type="disulfide bond" evidence="12">
    <location>
        <begin position="87"/>
        <end position="103"/>
    </location>
</feature>
<evidence type="ECO:0000256" key="9">
    <source>
        <dbReference type="ARBA" id="ARBA00023157"/>
    </source>
</evidence>
<keyword evidence="17" id="KW-1185">Reference proteome</keyword>
<dbReference type="InterPro" id="IPR009167">
    <property type="entry name" value="Erythropoietin_rcpt"/>
</dbReference>
<dbReference type="PANTHER" id="PTHR23037:SF28">
    <property type="entry name" value="ERYTHROPOIETIN RECEPTOR"/>
    <property type="match status" value="1"/>
</dbReference>
<evidence type="ECO:0000256" key="2">
    <source>
        <dbReference type="ARBA" id="ARBA00007885"/>
    </source>
</evidence>
<protein>
    <recommendedName>
        <fullName evidence="3">Erythropoietin receptor</fullName>
    </recommendedName>
</protein>
<evidence type="ECO:0000313" key="16">
    <source>
        <dbReference type="EMBL" id="KAK2833923.1"/>
    </source>
</evidence>
<comment type="similarity">
    <text evidence="2">Belongs to the type I cytokine receptor family. Type 1 subfamily.</text>
</comment>
<dbReference type="CDD" id="cd00063">
    <property type="entry name" value="FN3"/>
    <property type="match status" value="1"/>
</dbReference>
<dbReference type="AlphaFoldDB" id="A0AA88MAD7"/>
<comment type="caution">
    <text evidence="16">The sequence shown here is derived from an EMBL/GenBank/DDBJ whole genome shotgun (WGS) entry which is preliminary data.</text>
</comment>
<keyword evidence="5 14" id="KW-0812">Transmembrane</keyword>
<feature type="region of interest" description="Disordered" evidence="13">
    <location>
        <begin position="455"/>
        <end position="477"/>
    </location>
</feature>
<dbReference type="EMBL" id="JAUPFM010000013">
    <property type="protein sequence ID" value="KAK2833923.1"/>
    <property type="molecule type" value="Genomic_DNA"/>
</dbReference>
<reference evidence="16" key="1">
    <citation type="submission" date="2023-07" db="EMBL/GenBank/DDBJ databases">
        <title>Chromosome-level Genome Assembly of Striped Snakehead (Channa striata).</title>
        <authorList>
            <person name="Liu H."/>
        </authorList>
    </citation>
    <scope>NUCLEOTIDE SEQUENCE</scope>
    <source>
        <strain evidence="16">Gz</strain>
        <tissue evidence="16">Muscle</tissue>
    </source>
</reference>
<evidence type="ECO:0000313" key="17">
    <source>
        <dbReference type="Proteomes" id="UP001187415"/>
    </source>
</evidence>